<name>A0ABN1JSX0_9CLOT</name>
<comment type="caution">
    <text evidence="2">The sequence shown here is derived from an EMBL/GenBank/DDBJ whole genome shotgun (WGS) entry which is preliminary data.</text>
</comment>
<dbReference type="EMBL" id="BAAACG010000019">
    <property type="protein sequence ID" value="GAA0746034.1"/>
    <property type="molecule type" value="Genomic_DNA"/>
</dbReference>
<keyword evidence="1" id="KW-0812">Transmembrane</keyword>
<gene>
    <name evidence="2" type="ORF">GCM10008906_33130</name>
</gene>
<keyword evidence="3" id="KW-1185">Reference proteome</keyword>
<proteinExistence type="predicted"/>
<organism evidence="2 3">
    <name type="scientific">Clostridium oceanicum</name>
    <dbReference type="NCBI Taxonomy" id="1543"/>
    <lineage>
        <taxon>Bacteria</taxon>
        <taxon>Bacillati</taxon>
        <taxon>Bacillota</taxon>
        <taxon>Clostridia</taxon>
        <taxon>Eubacteriales</taxon>
        <taxon>Clostridiaceae</taxon>
        <taxon>Clostridium</taxon>
    </lineage>
</organism>
<evidence type="ECO:0000313" key="3">
    <source>
        <dbReference type="Proteomes" id="UP001501510"/>
    </source>
</evidence>
<protein>
    <recommendedName>
        <fullName evidence="4">Holin</fullName>
    </recommendedName>
</protein>
<dbReference type="RefSeq" id="WP_425544726.1">
    <property type="nucleotide sequence ID" value="NZ_BAAACG010000019.1"/>
</dbReference>
<reference evidence="2 3" key="1">
    <citation type="journal article" date="2019" name="Int. J. Syst. Evol. Microbiol.">
        <title>The Global Catalogue of Microorganisms (GCM) 10K type strain sequencing project: providing services to taxonomists for standard genome sequencing and annotation.</title>
        <authorList>
            <consortium name="The Broad Institute Genomics Platform"/>
            <consortium name="The Broad Institute Genome Sequencing Center for Infectious Disease"/>
            <person name="Wu L."/>
            <person name="Ma J."/>
        </authorList>
    </citation>
    <scope>NUCLEOTIDE SEQUENCE [LARGE SCALE GENOMIC DNA]</scope>
    <source>
        <strain evidence="2 3">JCM 1407</strain>
    </source>
</reference>
<evidence type="ECO:0008006" key="4">
    <source>
        <dbReference type="Google" id="ProtNLM"/>
    </source>
</evidence>
<feature type="transmembrane region" description="Helical" evidence="1">
    <location>
        <begin position="36"/>
        <end position="55"/>
    </location>
</feature>
<dbReference type="Pfam" id="PF04531">
    <property type="entry name" value="Phage_holin_1"/>
    <property type="match status" value="1"/>
</dbReference>
<dbReference type="InterPro" id="IPR006485">
    <property type="entry name" value="Phage-like_holin"/>
</dbReference>
<dbReference type="Proteomes" id="UP001501510">
    <property type="component" value="Unassembled WGS sequence"/>
</dbReference>
<sequence>MNNRFKNYGLWASILAFIPIFLKSFGIDIVPENYAQVVEGILGILVLAGIINNPATENKGYKDDKEAIDEIEENSDVKNNIEEE</sequence>
<evidence type="ECO:0000256" key="1">
    <source>
        <dbReference type="SAM" id="Phobius"/>
    </source>
</evidence>
<keyword evidence="1" id="KW-0472">Membrane</keyword>
<accession>A0ABN1JSX0</accession>
<keyword evidence="1" id="KW-1133">Transmembrane helix</keyword>
<evidence type="ECO:0000313" key="2">
    <source>
        <dbReference type="EMBL" id="GAA0746034.1"/>
    </source>
</evidence>